<dbReference type="EMBL" id="FZPC01000009">
    <property type="protein sequence ID" value="SNS89913.1"/>
    <property type="molecule type" value="Genomic_DNA"/>
</dbReference>
<keyword evidence="1" id="KW-0805">Transcription regulation</keyword>
<dbReference type="PROSITE" id="PS01124">
    <property type="entry name" value="HTH_ARAC_FAMILY_2"/>
    <property type="match status" value="1"/>
</dbReference>
<dbReference type="PANTHER" id="PTHR47893">
    <property type="entry name" value="REGULATORY PROTEIN PCHR"/>
    <property type="match status" value="1"/>
</dbReference>
<evidence type="ECO:0000256" key="3">
    <source>
        <dbReference type="ARBA" id="ARBA00023163"/>
    </source>
</evidence>
<evidence type="ECO:0000313" key="6">
    <source>
        <dbReference type="EMBL" id="SNS89913.1"/>
    </source>
</evidence>
<keyword evidence="7" id="KW-1185">Reference proteome</keyword>
<dbReference type="GO" id="GO:0009893">
    <property type="term" value="P:positive regulation of metabolic process"/>
    <property type="evidence" value="ECO:0007669"/>
    <property type="project" value="UniProtKB-ARBA"/>
</dbReference>
<keyword evidence="3" id="KW-0804">Transcription</keyword>
<evidence type="ECO:0000256" key="1">
    <source>
        <dbReference type="ARBA" id="ARBA00023015"/>
    </source>
</evidence>
<dbReference type="Pfam" id="PF12833">
    <property type="entry name" value="HTH_18"/>
    <property type="match status" value="1"/>
</dbReference>
<dbReference type="EMBL" id="FNEC01000019">
    <property type="protein sequence ID" value="SDJ56738.1"/>
    <property type="molecule type" value="Genomic_DNA"/>
</dbReference>
<protein>
    <submittedName>
        <fullName evidence="5">Transcriptional regulator, AraC family</fullName>
    </submittedName>
</protein>
<dbReference type="PRINTS" id="PR00032">
    <property type="entry name" value="HTHARAC"/>
</dbReference>
<proteinExistence type="predicted"/>
<gene>
    <name evidence="5" type="ORF">SAMN05216189_10195</name>
    <name evidence="6" type="ORF">SAMN06295949_109114</name>
</gene>
<dbReference type="Gene3D" id="1.10.10.60">
    <property type="entry name" value="Homeodomain-like"/>
    <property type="match status" value="1"/>
</dbReference>
<dbReference type="SMART" id="SM00342">
    <property type="entry name" value="HTH_ARAC"/>
    <property type="match status" value="1"/>
</dbReference>
<sequence length="296" mass="33393">MYQLRASTFFDTAIPETGPPGCHVRTQVLQPGLEVSLVSFDATRNLSISTIDDSSHLHFSCMLNGDVDVRTGQRGLRLGQNQLMASFAPAERFELEFAPAHRNLELRITPQRLHELAGDDYQRLGDSIERSFYLQVSHGNQRIKDAALRLERLLGDETALPLLVHSATLEFLAWHLKACTPQDQGERVSKREQRLLLAARERLLMDLSAPPTIEQLAREIGLNQLKLKRGFKALFDTSIYALFQRERMGKARQLLQQHGVTDTASMLGYSNISHFSAAFRKQYGVLPRDARKGALE</sequence>
<dbReference type="Proteomes" id="UP000199693">
    <property type="component" value="Unassembled WGS sequence"/>
</dbReference>
<evidence type="ECO:0000313" key="5">
    <source>
        <dbReference type="EMBL" id="SDJ56738.1"/>
    </source>
</evidence>
<dbReference type="InterPro" id="IPR018060">
    <property type="entry name" value="HTH_AraC"/>
</dbReference>
<dbReference type="SUPFAM" id="SSF46689">
    <property type="entry name" value="Homeodomain-like"/>
    <property type="match status" value="1"/>
</dbReference>
<name>A0A239IA21_9PSED</name>
<dbReference type="AlphaFoldDB" id="A0A239IA21"/>
<dbReference type="PANTHER" id="PTHR47893:SF1">
    <property type="entry name" value="REGULATORY PROTEIN PCHR"/>
    <property type="match status" value="1"/>
</dbReference>
<accession>A0A239IA21</accession>
<evidence type="ECO:0000313" key="8">
    <source>
        <dbReference type="Proteomes" id="UP000199693"/>
    </source>
</evidence>
<reference evidence="5 8" key="1">
    <citation type="submission" date="2016-10" db="EMBL/GenBank/DDBJ databases">
        <authorList>
            <person name="de Groot N.N."/>
        </authorList>
    </citation>
    <scope>NUCLEOTIDE SEQUENCE [LARGE SCALE GENOMIC DNA]</scope>
    <source>
        <strain evidence="5 8">CCM 7361</strain>
    </source>
</reference>
<dbReference type="GO" id="GO:0003700">
    <property type="term" value="F:DNA-binding transcription factor activity"/>
    <property type="evidence" value="ECO:0007669"/>
    <property type="project" value="InterPro"/>
</dbReference>
<feature type="domain" description="HTH araC/xylS-type" evidence="4">
    <location>
        <begin position="197"/>
        <end position="293"/>
    </location>
</feature>
<evidence type="ECO:0000256" key="2">
    <source>
        <dbReference type="ARBA" id="ARBA00023125"/>
    </source>
</evidence>
<dbReference type="PROSITE" id="PS00041">
    <property type="entry name" value="HTH_ARAC_FAMILY_1"/>
    <property type="match status" value="1"/>
</dbReference>
<evidence type="ECO:0000313" key="7">
    <source>
        <dbReference type="Proteomes" id="UP000198309"/>
    </source>
</evidence>
<evidence type="ECO:0000259" key="4">
    <source>
        <dbReference type="PROSITE" id="PS01124"/>
    </source>
</evidence>
<dbReference type="Proteomes" id="UP000198309">
    <property type="component" value="Unassembled WGS sequence"/>
</dbReference>
<dbReference type="GO" id="GO:0043565">
    <property type="term" value="F:sequence-specific DNA binding"/>
    <property type="evidence" value="ECO:0007669"/>
    <property type="project" value="InterPro"/>
</dbReference>
<dbReference type="InterPro" id="IPR018062">
    <property type="entry name" value="HTH_AraC-typ_CS"/>
</dbReference>
<reference evidence="6 7" key="2">
    <citation type="submission" date="2017-06" db="EMBL/GenBank/DDBJ databases">
        <authorList>
            <person name="Varghese N."/>
            <person name="Submissions S."/>
        </authorList>
    </citation>
    <scope>NUCLEOTIDE SEQUENCE [LARGE SCALE GENOMIC DNA]</scope>
    <source>
        <strain evidence="6 7">RLD-1</strain>
    </source>
</reference>
<dbReference type="InterPro" id="IPR053142">
    <property type="entry name" value="PchR_regulatory_protein"/>
</dbReference>
<dbReference type="InterPro" id="IPR009057">
    <property type="entry name" value="Homeodomain-like_sf"/>
</dbReference>
<dbReference type="InterPro" id="IPR020449">
    <property type="entry name" value="Tscrpt_reg_AraC-type_HTH"/>
</dbReference>
<organism evidence="5 8">
    <name type="scientific">Pseudomonas delhiensis</name>
    <dbReference type="NCBI Taxonomy" id="366289"/>
    <lineage>
        <taxon>Bacteria</taxon>
        <taxon>Pseudomonadati</taxon>
        <taxon>Pseudomonadota</taxon>
        <taxon>Gammaproteobacteria</taxon>
        <taxon>Pseudomonadales</taxon>
        <taxon>Pseudomonadaceae</taxon>
        <taxon>Pseudomonas</taxon>
    </lineage>
</organism>
<keyword evidence="2" id="KW-0238">DNA-binding</keyword>